<keyword evidence="3" id="KW-1185">Reference proteome</keyword>
<dbReference type="HOGENOM" id="CLU_070217_0_0_1"/>
<dbReference type="Gene3D" id="3.80.10.10">
    <property type="entry name" value="Ribonuclease Inhibitor"/>
    <property type="match status" value="2"/>
</dbReference>
<dbReference type="AlphaFoldDB" id="K3WUL8"/>
<dbReference type="SUPFAM" id="SSF52047">
    <property type="entry name" value="RNI-like"/>
    <property type="match status" value="1"/>
</dbReference>
<dbReference type="EMBL" id="GL376558">
    <property type="status" value="NOT_ANNOTATED_CDS"/>
    <property type="molecule type" value="Genomic_DNA"/>
</dbReference>
<organism evidence="2 3">
    <name type="scientific">Globisporangium ultimum (strain ATCC 200006 / CBS 805.95 / DAOM BR144)</name>
    <name type="common">Pythium ultimum</name>
    <dbReference type="NCBI Taxonomy" id="431595"/>
    <lineage>
        <taxon>Eukaryota</taxon>
        <taxon>Sar</taxon>
        <taxon>Stramenopiles</taxon>
        <taxon>Oomycota</taxon>
        <taxon>Peronosporomycetes</taxon>
        <taxon>Pythiales</taxon>
        <taxon>Pythiaceae</taxon>
        <taxon>Globisporangium</taxon>
    </lineage>
</organism>
<evidence type="ECO:0000313" key="2">
    <source>
        <dbReference type="EnsemblProtists" id="PYU1_T008665"/>
    </source>
</evidence>
<dbReference type="VEuPathDB" id="FungiDB:PYU1_G008648"/>
<dbReference type="PANTHER" id="PTHR13318">
    <property type="entry name" value="PARTNER OF PAIRED, ISOFORM B-RELATED"/>
    <property type="match status" value="1"/>
</dbReference>
<reference evidence="2" key="3">
    <citation type="submission" date="2015-02" db="UniProtKB">
        <authorList>
            <consortium name="EnsemblProtists"/>
        </authorList>
    </citation>
    <scope>IDENTIFICATION</scope>
    <source>
        <strain evidence="2">DAOM BR144</strain>
    </source>
</reference>
<dbReference type="Proteomes" id="UP000019132">
    <property type="component" value="Unassembled WGS sequence"/>
</dbReference>
<dbReference type="InterPro" id="IPR006553">
    <property type="entry name" value="Leu-rich_rpt_Cys-con_subtyp"/>
</dbReference>
<dbReference type="STRING" id="431595.K3WUL8"/>
<evidence type="ECO:0008006" key="4">
    <source>
        <dbReference type="Google" id="ProtNLM"/>
    </source>
</evidence>
<dbReference type="GO" id="GO:0019005">
    <property type="term" value="C:SCF ubiquitin ligase complex"/>
    <property type="evidence" value="ECO:0007669"/>
    <property type="project" value="TreeGrafter"/>
</dbReference>
<dbReference type="GO" id="GO:0031146">
    <property type="term" value="P:SCF-dependent proteasomal ubiquitin-dependent protein catabolic process"/>
    <property type="evidence" value="ECO:0007669"/>
    <property type="project" value="TreeGrafter"/>
</dbReference>
<proteinExistence type="predicted"/>
<feature type="compositionally biased region" description="Low complexity" evidence="1">
    <location>
        <begin position="292"/>
        <end position="304"/>
    </location>
</feature>
<dbReference type="InParanoid" id="K3WUL8"/>
<reference evidence="3" key="1">
    <citation type="journal article" date="2010" name="Genome Biol.">
        <title>Genome sequence of the necrotrophic plant pathogen Pythium ultimum reveals original pathogenicity mechanisms and effector repertoire.</title>
        <authorList>
            <person name="Levesque C.A."/>
            <person name="Brouwer H."/>
            <person name="Cano L."/>
            <person name="Hamilton J.P."/>
            <person name="Holt C."/>
            <person name="Huitema E."/>
            <person name="Raffaele S."/>
            <person name="Robideau G.P."/>
            <person name="Thines M."/>
            <person name="Win J."/>
            <person name="Zerillo M.M."/>
            <person name="Beakes G.W."/>
            <person name="Boore J.L."/>
            <person name="Busam D."/>
            <person name="Dumas B."/>
            <person name="Ferriera S."/>
            <person name="Fuerstenberg S.I."/>
            <person name="Gachon C.M."/>
            <person name="Gaulin E."/>
            <person name="Govers F."/>
            <person name="Grenville-Briggs L."/>
            <person name="Horner N."/>
            <person name="Hostetler J."/>
            <person name="Jiang R.H."/>
            <person name="Johnson J."/>
            <person name="Krajaejun T."/>
            <person name="Lin H."/>
            <person name="Meijer H.J."/>
            <person name="Moore B."/>
            <person name="Morris P."/>
            <person name="Phuntmart V."/>
            <person name="Puiu D."/>
            <person name="Shetty J."/>
            <person name="Stajich J.E."/>
            <person name="Tripathy S."/>
            <person name="Wawra S."/>
            <person name="van West P."/>
            <person name="Whitty B.R."/>
            <person name="Coutinho P.M."/>
            <person name="Henrissat B."/>
            <person name="Martin F."/>
            <person name="Thomas P.D."/>
            <person name="Tyler B.M."/>
            <person name="De Vries R.P."/>
            <person name="Kamoun S."/>
            <person name="Yandell M."/>
            <person name="Tisserat N."/>
            <person name="Buell C.R."/>
        </authorList>
    </citation>
    <scope>NUCLEOTIDE SEQUENCE</scope>
    <source>
        <strain evidence="3">DAOM:BR144</strain>
    </source>
</reference>
<dbReference type="InterPro" id="IPR032675">
    <property type="entry name" value="LRR_dom_sf"/>
</dbReference>
<evidence type="ECO:0000313" key="3">
    <source>
        <dbReference type="Proteomes" id="UP000019132"/>
    </source>
</evidence>
<dbReference type="OMA" id="FHASMTR"/>
<dbReference type="SMART" id="SM00367">
    <property type="entry name" value="LRR_CC"/>
    <property type="match status" value="5"/>
</dbReference>
<name>K3WUL8_GLOUD</name>
<evidence type="ECO:0000256" key="1">
    <source>
        <dbReference type="SAM" id="MobiDB-lite"/>
    </source>
</evidence>
<sequence>MAFRREVPSLDKLVLKYISKSVRHAGQIVNDDTIERMHRISKPAKTRTHKVKQEIIRALLQGGRVTDDILPDSFFHASMTRIEIIGAKISTKFVTKLSTICPKLHTVNFSGCFRLTDDAIEVLLRNCPDIKDLNIENCRKLTDLSLDHLRKHAPKLLSIDIGGNFNMTIQGITKFIEKHPNHAKFTRVHISGHPVTDNTLKTIMSKCRKIHSLSIGYCAVSDDAVIALLKKRDAMSRLCLHWNVAITDQLMHYIATSGRNIQELNLCGVKSVSADAIVSAIHVKMGATNDAESSAAAPPAATAEGEQEPERKRLKKIDFRYTTVTKEAAAAVKERYPDLHVTF</sequence>
<feature type="region of interest" description="Disordered" evidence="1">
    <location>
        <begin position="292"/>
        <end position="312"/>
    </location>
</feature>
<reference evidence="3" key="2">
    <citation type="submission" date="2010-04" db="EMBL/GenBank/DDBJ databases">
        <authorList>
            <person name="Buell R."/>
            <person name="Hamilton J."/>
            <person name="Hostetler J."/>
        </authorList>
    </citation>
    <scope>NUCLEOTIDE SEQUENCE [LARGE SCALE GENOMIC DNA]</scope>
    <source>
        <strain evidence="3">DAOM:BR144</strain>
    </source>
</reference>
<dbReference type="EnsemblProtists" id="PYU1_T008665">
    <property type="protein sequence ID" value="PYU1_T008665"/>
    <property type="gene ID" value="PYU1_G008648"/>
</dbReference>
<accession>K3WUL8</accession>
<protein>
    <recommendedName>
        <fullName evidence="4">F-box domain-containing protein</fullName>
    </recommendedName>
</protein>
<dbReference type="eggNOG" id="KOG1947">
    <property type="taxonomic scope" value="Eukaryota"/>
</dbReference>